<reference evidence="1" key="1">
    <citation type="submission" date="2021-02" db="EMBL/GenBank/DDBJ databases">
        <title>Skermanella TT6 skin isolate.</title>
        <authorList>
            <person name="Lee K."/>
            <person name="Ganzorig M."/>
        </authorList>
    </citation>
    <scope>NUCLEOTIDE SEQUENCE</scope>
    <source>
        <strain evidence="1">TT6</strain>
    </source>
</reference>
<dbReference type="RefSeq" id="WP_201081859.1">
    <property type="nucleotide sequence ID" value="NZ_CP067421.1"/>
</dbReference>
<dbReference type="Proteomes" id="UP000595197">
    <property type="component" value="Plasmid pTT6-1"/>
</dbReference>
<organism evidence="1 2">
    <name type="scientific">Skermanella cutis</name>
    <dbReference type="NCBI Taxonomy" id="2775420"/>
    <lineage>
        <taxon>Bacteria</taxon>
        <taxon>Pseudomonadati</taxon>
        <taxon>Pseudomonadota</taxon>
        <taxon>Alphaproteobacteria</taxon>
        <taxon>Rhodospirillales</taxon>
        <taxon>Azospirillaceae</taxon>
        <taxon>Skermanella</taxon>
    </lineage>
</organism>
<dbReference type="EMBL" id="CP067421">
    <property type="protein sequence ID" value="QQP92727.1"/>
    <property type="molecule type" value="Genomic_DNA"/>
</dbReference>
<evidence type="ECO:0000313" key="1">
    <source>
        <dbReference type="EMBL" id="QQP92727.1"/>
    </source>
</evidence>
<evidence type="ECO:0008006" key="3">
    <source>
        <dbReference type="Google" id="ProtNLM"/>
    </source>
</evidence>
<evidence type="ECO:0000313" key="2">
    <source>
        <dbReference type="Proteomes" id="UP000595197"/>
    </source>
</evidence>
<gene>
    <name evidence="1" type="ORF">IGS68_30155</name>
</gene>
<proteinExistence type="predicted"/>
<sequence length="251" mass="27523">MAKDEGRASPAPVLAVGLGRGYGGKSTGLSELVWRARDRGRDVLVADGDARSRTLAGMFPEALVPETDELPDVKQWLSGLLNRMVAERRSAVLDLGGGDRVLQEYGRDLLPVEFCGEYGIEPLALYFLGPEEEDLKHVLSIWEAGYFRPRRVFLVMNEGVIREGRTMAGAFGRTLDDPGLAAMVRAGAVPILMKRLACMDLVRRAGIGFYAAASGAEGRDGRPLDPTYAFMVRKWLRDLEGERAAQADWLP</sequence>
<protein>
    <recommendedName>
        <fullName evidence="3">CobQ/CobB/MinD/ParA nucleotide binding domain-containing protein</fullName>
    </recommendedName>
</protein>
<keyword evidence="2" id="KW-1185">Reference proteome</keyword>
<accession>A0ABX7BEU8</accession>
<keyword evidence="1" id="KW-0614">Plasmid</keyword>
<geneLocation type="plasmid" evidence="1 2">
    <name>pTT6-1</name>
</geneLocation>
<name>A0ABX7BEU8_9PROT</name>